<gene>
    <name evidence="4" type="ordered locus">Celgi_1894</name>
</gene>
<dbReference type="EMBL" id="CP002665">
    <property type="protein sequence ID" value="AEI12397.1"/>
    <property type="molecule type" value="Genomic_DNA"/>
</dbReference>
<accession>F8A7J5</accession>
<dbReference type="GO" id="GO:0003700">
    <property type="term" value="F:DNA-binding transcription factor activity"/>
    <property type="evidence" value="ECO:0007669"/>
    <property type="project" value="TreeGrafter"/>
</dbReference>
<evidence type="ECO:0000259" key="3">
    <source>
        <dbReference type="PROSITE" id="PS50977"/>
    </source>
</evidence>
<evidence type="ECO:0000313" key="5">
    <source>
        <dbReference type="Proteomes" id="UP000000485"/>
    </source>
</evidence>
<dbReference type="PANTHER" id="PTHR30055:SF223">
    <property type="entry name" value="HTH-TYPE TRANSCRIPTIONAL REGULATOR UIDR"/>
    <property type="match status" value="1"/>
</dbReference>
<dbReference type="Gene3D" id="1.10.357.10">
    <property type="entry name" value="Tetracycline Repressor, domain 2"/>
    <property type="match status" value="1"/>
</dbReference>
<evidence type="ECO:0000256" key="2">
    <source>
        <dbReference type="PROSITE-ProRule" id="PRU00335"/>
    </source>
</evidence>
<feature type="DNA-binding region" description="H-T-H motif" evidence="2">
    <location>
        <begin position="36"/>
        <end position="55"/>
    </location>
</feature>
<name>F8A7J5_CELGA</name>
<proteinExistence type="predicted"/>
<dbReference type="KEGG" id="cga:Celgi_1894"/>
<dbReference type="SUPFAM" id="SSF46689">
    <property type="entry name" value="Homeodomain-like"/>
    <property type="match status" value="1"/>
</dbReference>
<evidence type="ECO:0000256" key="1">
    <source>
        <dbReference type="ARBA" id="ARBA00023125"/>
    </source>
</evidence>
<sequence>MHPRTRRASPLPPHERRTAILRAVRPVLLERGAAVTTKELAQAAGVAEGTLFRVFEDKLALVREAVLAAVDPADDVPAVRAIPRDLPLEDRVRSVMEIGLARSADSMRWMSILHEAVRAACAVPGPDAHERMRGFAQRQEAGQAELRIAVEELLAPDAARFARPLVDVVDLMTATLMGVTVLRVDAQRRGTTARVPGLDVLADHFLHGALARPTAEPGGS</sequence>
<evidence type="ECO:0000313" key="4">
    <source>
        <dbReference type="EMBL" id="AEI12397.1"/>
    </source>
</evidence>
<dbReference type="Proteomes" id="UP000000485">
    <property type="component" value="Chromosome"/>
</dbReference>
<dbReference type="InterPro" id="IPR009057">
    <property type="entry name" value="Homeodomain-like_sf"/>
</dbReference>
<dbReference type="STRING" id="593907.Celgi_1894"/>
<dbReference type="HOGENOM" id="CLU_113325_0_0_11"/>
<organism evidence="4 5">
    <name type="scientific">Cellulomonas gilvus (strain ATCC 13127 / NRRL B-14078)</name>
    <name type="common">Cellvibrio gilvus</name>
    <dbReference type="NCBI Taxonomy" id="593907"/>
    <lineage>
        <taxon>Bacteria</taxon>
        <taxon>Bacillati</taxon>
        <taxon>Actinomycetota</taxon>
        <taxon>Actinomycetes</taxon>
        <taxon>Micrococcales</taxon>
        <taxon>Cellulomonadaceae</taxon>
        <taxon>Cellulomonas</taxon>
    </lineage>
</organism>
<dbReference type="InterPro" id="IPR001647">
    <property type="entry name" value="HTH_TetR"/>
</dbReference>
<dbReference type="GO" id="GO:0000976">
    <property type="term" value="F:transcription cis-regulatory region binding"/>
    <property type="evidence" value="ECO:0007669"/>
    <property type="project" value="TreeGrafter"/>
</dbReference>
<protein>
    <submittedName>
        <fullName evidence="4">Regulatory protein TetR</fullName>
    </submittedName>
</protein>
<dbReference type="RefSeq" id="WP_013883916.1">
    <property type="nucleotide sequence ID" value="NC_015671.1"/>
</dbReference>
<dbReference type="PANTHER" id="PTHR30055">
    <property type="entry name" value="HTH-TYPE TRANSCRIPTIONAL REGULATOR RUTR"/>
    <property type="match status" value="1"/>
</dbReference>
<dbReference type="PRINTS" id="PR00455">
    <property type="entry name" value="HTHTETR"/>
</dbReference>
<dbReference type="eggNOG" id="COG1309">
    <property type="taxonomic scope" value="Bacteria"/>
</dbReference>
<dbReference type="Pfam" id="PF00440">
    <property type="entry name" value="TetR_N"/>
    <property type="match status" value="1"/>
</dbReference>
<feature type="domain" description="HTH tetR-type" evidence="3">
    <location>
        <begin position="14"/>
        <end position="73"/>
    </location>
</feature>
<keyword evidence="1 2" id="KW-0238">DNA-binding</keyword>
<reference evidence="5" key="1">
    <citation type="submission" date="2011-04" db="EMBL/GenBank/DDBJ databases">
        <title>Complete sequence of Cellvibrio gilvus ATCC 13127.</title>
        <authorList>
            <person name="Lucas S."/>
            <person name="Han J."/>
            <person name="Lapidus A."/>
            <person name="Cheng J.-F."/>
            <person name="Goodwin L."/>
            <person name="Pitluck S."/>
            <person name="Peters L."/>
            <person name="Munk A."/>
            <person name="Detter J.C."/>
            <person name="Han C."/>
            <person name="Tapia R."/>
            <person name="Land M."/>
            <person name="Hauser L."/>
            <person name="Kyrpides N."/>
            <person name="Ivanova N."/>
            <person name="Ovchinnikova G."/>
            <person name="Pagani I."/>
            <person name="Mead D."/>
            <person name="Brumm P."/>
            <person name="Woyke T."/>
        </authorList>
    </citation>
    <scope>NUCLEOTIDE SEQUENCE [LARGE SCALE GENOMIC DNA]</scope>
    <source>
        <strain evidence="5">ATCC 13127 / NRRL B-14078</strain>
    </source>
</reference>
<dbReference type="AlphaFoldDB" id="F8A7J5"/>
<keyword evidence="5" id="KW-1185">Reference proteome</keyword>
<dbReference type="InterPro" id="IPR050109">
    <property type="entry name" value="HTH-type_TetR-like_transc_reg"/>
</dbReference>
<dbReference type="PROSITE" id="PS50977">
    <property type="entry name" value="HTH_TETR_2"/>
    <property type="match status" value="1"/>
</dbReference>